<organism evidence="2 3">
    <name type="scientific">Ramlibacter albus</name>
    <dbReference type="NCBI Taxonomy" id="2079448"/>
    <lineage>
        <taxon>Bacteria</taxon>
        <taxon>Pseudomonadati</taxon>
        <taxon>Pseudomonadota</taxon>
        <taxon>Betaproteobacteria</taxon>
        <taxon>Burkholderiales</taxon>
        <taxon>Comamonadaceae</taxon>
        <taxon>Ramlibacter</taxon>
    </lineage>
</organism>
<accession>A0A923MET5</accession>
<dbReference type="SUPFAM" id="SSF159941">
    <property type="entry name" value="MM3350-like"/>
    <property type="match status" value="1"/>
</dbReference>
<evidence type="ECO:0000313" key="3">
    <source>
        <dbReference type="Proteomes" id="UP000596827"/>
    </source>
</evidence>
<name>A0A923MET5_9BURK</name>
<gene>
    <name evidence="2" type="ORF">H8R02_29920</name>
</gene>
<evidence type="ECO:0000259" key="1">
    <source>
        <dbReference type="Pfam" id="PF07929"/>
    </source>
</evidence>
<proteinExistence type="predicted"/>
<sequence>MSARKPPGRPGPKCIYQLRIELQHIEPRIWRTILVPDTITLAKLDRVVQAAMGWTNSHLHDWHIEGKRYGAPNPEWDNEGDMLDDRKVTVGAVLGEHVAEFLYQYDFGDGWEHRIRVEKRLAPQPHYNTWPMCIAGANSCPPEDVGGPPGYMDFVQAIRDPAHEEHQNLWQWNAGPFDPSAFSINDANRAIRRLR</sequence>
<protein>
    <submittedName>
        <fullName evidence="2">Plasmid pRiA4b ORF-3 family protein</fullName>
    </submittedName>
</protein>
<dbReference type="Gene3D" id="3.10.290.30">
    <property type="entry name" value="MM3350-like"/>
    <property type="match status" value="1"/>
</dbReference>
<evidence type="ECO:0000313" key="2">
    <source>
        <dbReference type="EMBL" id="MBC5768715.1"/>
    </source>
</evidence>
<dbReference type="AlphaFoldDB" id="A0A923MET5"/>
<dbReference type="PANTHER" id="PTHR41878:SF1">
    <property type="entry name" value="TNPR PROTEIN"/>
    <property type="match status" value="1"/>
</dbReference>
<dbReference type="InterPro" id="IPR024047">
    <property type="entry name" value="MM3350-like_sf"/>
</dbReference>
<dbReference type="EMBL" id="JACORU010000027">
    <property type="protein sequence ID" value="MBC5768715.1"/>
    <property type="molecule type" value="Genomic_DNA"/>
</dbReference>
<dbReference type="Pfam" id="PF07929">
    <property type="entry name" value="PRiA4_ORF3"/>
    <property type="match status" value="1"/>
</dbReference>
<dbReference type="InterPro" id="IPR012912">
    <property type="entry name" value="Plasmid_pRiA4b_Orf3-like"/>
</dbReference>
<dbReference type="PANTHER" id="PTHR41878">
    <property type="entry name" value="LEXA REPRESSOR-RELATED"/>
    <property type="match status" value="1"/>
</dbReference>
<reference evidence="2" key="1">
    <citation type="submission" date="2020-08" db="EMBL/GenBank/DDBJ databases">
        <title>Ramlibacter sp. GTP1 16S ribosomal RNA gene genome sequencing and assembly.</title>
        <authorList>
            <person name="Kang M."/>
        </authorList>
    </citation>
    <scope>NUCLEOTIDE SEQUENCE</scope>
    <source>
        <strain evidence="2">GTP1</strain>
    </source>
</reference>
<feature type="domain" description="Plasmid pRiA4b Orf3-like" evidence="1">
    <location>
        <begin position="15"/>
        <end position="185"/>
    </location>
</feature>
<keyword evidence="3" id="KW-1185">Reference proteome</keyword>
<comment type="caution">
    <text evidence="2">The sequence shown here is derived from an EMBL/GenBank/DDBJ whole genome shotgun (WGS) entry which is preliminary data.</text>
</comment>
<dbReference type="RefSeq" id="WP_187085669.1">
    <property type="nucleotide sequence ID" value="NZ_JACORU010000027.1"/>
</dbReference>
<dbReference type="Proteomes" id="UP000596827">
    <property type="component" value="Unassembled WGS sequence"/>
</dbReference>